<gene>
    <name evidence="1" type="ORF">SDC9_111376</name>
</gene>
<sequence>MKKLILLFMTVALFASCDKKTPKLLNPDATINIREAKQTRSAGQDTPTWEWVVRNAGGMIFKNTDMDMPMGYFTRGIGDHQRDFENMAIKMFGTDIITQFGELSLDFIGASDVVFVAIGDDTCAYIPNVTLREAEVKVIAAYNAGNYDEVYRLFDNAYRAVPTTGKAYRALKAEGKE</sequence>
<name>A0A645BGC2_9ZZZZ</name>
<reference evidence="1" key="1">
    <citation type="submission" date="2019-08" db="EMBL/GenBank/DDBJ databases">
        <authorList>
            <person name="Kucharzyk K."/>
            <person name="Murdoch R.W."/>
            <person name="Higgins S."/>
            <person name="Loffler F."/>
        </authorList>
    </citation>
    <scope>NUCLEOTIDE SEQUENCE</scope>
</reference>
<dbReference type="AlphaFoldDB" id="A0A645BGC2"/>
<evidence type="ECO:0008006" key="2">
    <source>
        <dbReference type="Google" id="ProtNLM"/>
    </source>
</evidence>
<accession>A0A645BGC2</accession>
<dbReference type="EMBL" id="VSSQ01019984">
    <property type="protein sequence ID" value="MPM64489.1"/>
    <property type="molecule type" value="Genomic_DNA"/>
</dbReference>
<protein>
    <recommendedName>
        <fullName evidence="2">Lipoprotein</fullName>
    </recommendedName>
</protein>
<dbReference type="PROSITE" id="PS51257">
    <property type="entry name" value="PROKAR_LIPOPROTEIN"/>
    <property type="match status" value="1"/>
</dbReference>
<organism evidence="1">
    <name type="scientific">bioreactor metagenome</name>
    <dbReference type="NCBI Taxonomy" id="1076179"/>
    <lineage>
        <taxon>unclassified sequences</taxon>
        <taxon>metagenomes</taxon>
        <taxon>ecological metagenomes</taxon>
    </lineage>
</organism>
<comment type="caution">
    <text evidence="1">The sequence shown here is derived from an EMBL/GenBank/DDBJ whole genome shotgun (WGS) entry which is preliminary data.</text>
</comment>
<proteinExistence type="predicted"/>
<evidence type="ECO:0000313" key="1">
    <source>
        <dbReference type="EMBL" id="MPM64489.1"/>
    </source>
</evidence>